<comment type="caution">
    <text evidence="1">The sequence shown here is derived from an EMBL/GenBank/DDBJ whole genome shotgun (WGS) entry which is preliminary data.</text>
</comment>
<feature type="non-terminal residue" evidence="1">
    <location>
        <position position="212"/>
    </location>
</feature>
<name>A0ABR6P7G9_9SPIR</name>
<dbReference type="PROSITE" id="PS51257">
    <property type="entry name" value="PROKAR_LIPOPROTEIN"/>
    <property type="match status" value="1"/>
</dbReference>
<evidence type="ECO:0008006" key="3">
    <source>
        <dbReference type="Google" id="ProtNLM"/>
    </source>
</evidence>
<proteinExistence type="predicted"/>
<organism evidence="1 2">
    <name type="scientific">Borreliella spielmanii</name>
    <dbReference type="NCBI Taxonomy" id="88916"/>
    <lineage>
        <taxon>Bacteria</taxon>
        <taxon>Pseudomonadati</taxon>
        <taxon>Spirochaetota</taxon>
        <taxon>Spirochaetia</taxon>
        <taxon>Spirochaetales</taxon>
        <taxon>Borreliaceae</taxon>
        <taxon>Borreliella</taxon>
    </lineage>
</organism>
<keyword evidence="2" id="KW-1185">Reference proteome</keyword>
<dbReference type="Proteomes" id="UP000566276">
    <property type="component" value="Unassembled WGS sequence"/>
</dbReference>
<dbReference type="RefSeq" id="WP_183224290.1">
    <property type="nucleotide sequence ID" value="NZ_JACHFA010000005.1"/>
</dbReference>
<dbReference type="Gene3D" id="1.10.3160.10">
    <property type="entry name" value="Bbcrasp-1"/>
    <property type="match status" value="1"/>
</dbReference>
<accession>A0ABR6P7G9</accession>
<sequence length="212" mass="24707">MKYYVIIISIFVFLFLYACNPNFNTNQKDTKNLPNKKELKLSTEVSSNQEEDLNKKIKNTLLNSLKNLIELANTQKEKYIKMMGEEPSDQYGMDFDKFSWGKNTEKVSSNTARSIKYRRHTYTILSSIDTKEFKEFANIIKLSTKDNIYNLFSGFGQALDIVTDYLYSKKETLDKLDASDLEKLKNSFEKLLSTIKIVSEMSKQLLLDYKND</sequence>
<gene>
    <name evidence="1" type="ORF">HNR35_000976</name>
</gene>
<dbReference type="InterPro" id="IPR008421">
    <property type="entry name" value="Borrelia_lipoprotein_PFam54/60"/>
</dbReference>
<dbReference type="Pfam" id="PF05714">
    <property type="entry name" value="PFam54_60"/>
    <property type="match status" value="1"/>
</dbReference>
<reference evidence="1 2" key="1">
    <citation type="submission" date="2020-08" db="EMBL/GenBank/DDBJ databases">
        <title>Genomic Encyclopedia of Type Strains, Phase IV (KMG-IV): sequencing the most valuable type-strain genomes for metagenomic binning, comparative biology and taxonomic classification.</title>
        <authorList>
            <person name="Goeker M."/>
        </authorList>
    </citation>
    <scope>NUCLEOTIDE SEQUENCE [LARGE SCALE GENOMIC DNA]</scope>
    <source>
        <strain evidence="1 2">DSM 16813</strain>
    </source>
</reference>
<dbReference type="EMBL" id="JACHFA010000005">
    <property type="protein sequence ID" value="MBB6031973.1"/>
    <property type="molecule type" value="Genomic_DNA"/>
</dbReference>
<evidence type="ECO:0000313" key="2">
    <source>
        <dbReference type="Proteomes" id="UP000566276"/>
    </source>
</evidence>
<protein>
    <recommendedName>
        <fullName evidence="3">Lipoprotein</fullName>
    </recommendedName>
</protein>
<evidence type="ECO:0000313" key="1">
    <source>
        <dbReference type="EMBL" id="MBB6031973.1"/>
    </source>
</evidence>